<reference evidence="10" key="1">
    <citation type="submission" date="2025-08" db="UniProtKB">
        <authorList>
            <consortium name="Ensembl"/>
        </authorList>
    </citation>
    <scope>IDENTIFICATION</scope>
</reference>
<evidence type="ECO:0000256" key="8">
    <source>
        <dbReference type="ARBA" id="ARBA00084068"/>
    </source>
</evidence>
<accession>A0A3Q2Y009</accession>
<dbReference type="GO" id="GO:0005743">
    <property type="term" value="C:mitochondrial inner membrane"/>
    <property type="evidence" value="ECO:0007669"/>
    <property type="project" value="UniProtKB-ARBA"/>
</dbReference>
<keyword evidence="2" id="KW-0809">Transit peptide</keyword>
<evidence type="ECO:0000259" key="9">
    <source>
        <dbReference type="SMART" id="SM01403"/>
    </source>
</evidence>
<evidence type="ECO:0000256" key="3">
    <source>
        <dbReference type="ARBA" id="ARBA00022980"/>
    </source>
</evidence>
<dbReference type="PANTHER" id="PTHR13473">
    <property type="entry name" value="MITOCHONDRIAL RIBOSOMAL PROTEIN L48"/>
    <property type="match status" value="1"/>
</dbReference>
<organism evidence="10 11">
    <name type="scientific">Hippocampus comes</name>
    <name type="common">Tiger tail seahorse</name>
    <dbReference type="NCBI Taxonomy" id="109280"/>
    <lineage>
        <taxon>Eukaryota</taxon>
        <taxon>Metazoa</taxon>
        <taxon>Chordata</taxon>
        <taxon>Craniata</taxon>
        <taxon>Vertebrata</taxon>
        <taxon>Euteleostomi</taxon>
        <taxon>Actinopterygii</taxon>
        <taxon>Neopterygii</taxon>
        <taxon>Teleostei</taxon>
        <taxon>Neoteleostei</taxon>
        <taxon>Acanthomorphata</taxon>
        <taxon>Syngnathiaria</taxon>
        <taxon>Syngnathiformes</taxon>
        <taxon>Syngnathoidei</taxon>
        <taxon>Syngnathidae</taxon>
        <taxon>Hippocampus</taxon>
    </lineage>
</organism>
<evidence type="ECO:0000256" key="2">
    <source>
        <dbReference type="ARBA" id="ARBA00022946"/>
    </source>
</evidence>
<keyword evidence="11" id="KW-1185">Reference proteome</keyword>
<name>A0A3Q2Y009_HIPCM</name>
<dbReference type="GO" id="GO:1990904">
    <property type="term" value="C:ribonucleoprotein complex"/>
    <property type="evidence" value="ECO:0007669"/>
    <property type="project" value="UniProtKB-KW"/>
</dbReference>
<evidence type="ECO:0000313" key="11">
    <source>
        <dbReference type="Proteomes" id="UP000264820"/>
    </source>
</evidence>
<dbReference type="RefSeq" id="XP_019726702.1">
    <property type="nucleotide sequence ID" value="XM_019871143.1"/>
</dbReference>
<keyword evidence="4" id="KW-0496">Mitochondrion</keyword>
<sequence>MNPVLRKVLSQSLLLCRAPACSQLTAWGGVAQTQERRYRGSPTEGIGRWRHLLSREAPKKKKDKHQMQSITAPTSVAYGTLNVNVSGYDMTVVEHYAQYIHNLCNRLGISVAESYAVPTQNTEVMLMQESGTKMYVDSLLKTHKRVIQLSSLKATLCPVLMDVLVKNQPEGVNLSVKEHTEADFLARFKARPELEGLVAQIGQ</sequence>
<dbReference type="GeneID" id="109516518"/>
<dbReference type="Proteomes" id="UP000264820">
    <property type="component" value="Unplaced"/>
</dbReference>
<dbReference type="AlphaFoldDB" id="A0A3Q2Y009"/>
<evidence type="ECO:0000256" key="5">
    <source>
        <dbReference type="ARBA" id="ARBA00023274"/>
    </source>
</evidence>
<dbReference type="SUPFAM" id="SSF54999">
    <property type="entry name" value="Ribosomal protein S10"/>
    <property type="match status" value="1"/>
</dbReference>
<reference evidence="10" key="2">
    <citation type="submission" date="2025-09" db="UniProtKB">
        <authorList>
            <consortium name="Ensembl"/>
        </authorList>
    </citation>
    <scope>IDENTIFICATION</scope>
</reference>
<dbReference type="Pfam" id="PF00338">
    <property type="entry name" value="Ribosomal_S10"/>
    <property type="match status" value="1"/>
</dbReference>
<dbReference type="FunFam" id="3.30.70.600:FF:000006">
    <property type="entry name" value="39S ribosomal protein L48, mitochondrial"/>
    <property type="match status" value="1"/>
</dbReference>
<dbReference type="CTD" id="51642"/>
<dbReference type="OrthoDB" id="5984298at2759"/>
<feature type="domain" description="Small ribosomal subunit protein uS10" evidence="9">
    <location>
        <begin position="82"/>
        <end position="177"/>
    </location>
</feature>
<evidence type="ECO:0000256" key="4">
    <source>
        <dbReference type="ARBA" id="ARBA00023128"/>
    </source>
</evidence>
<proteinExistence type="inferred from homology"/>
<evidence type="ECO:0000256" key="1">
    <source>
        <dbReference type="ARBA" id="ARBA00004173"/>
    </source>
</evidence>
<keyword evidence="3" id="KW-0689">Ribosomal protein</keyword>
<evidence type="ECO:0000256" key="6">
    <source>
        <dbReference type="ARBA" id="ARBA00061445"/>
    </source>
</evidence>
<dbReference type="PANTHER" id="PTHR13473:SF0">
    <property type="entry name" value="LARGE RIBOSOMAL SUBUNIT PROTEIN ML48"/>
    <property type="match status" value="1"/>
</dbReference>
<dbReference type="GeneTree" id="ENSGT00390000012955"/>
<dbReference type="OMA" id="MKQHTEA"/>
<dbReference type="InterPro" id="IPR027487">
    <property type="entry name" value="Ribosomal_mL48"/>
</dbReference>
<dbReference type="Ensembl" id="ENSHCOT00000017121.1">
    <property type="protein sequence ID" value="ENSHCOP00000010650.1"/>
    <property type="gene ID" value="ENSHCOG00000013282.1"/>
</dbReference>
<evidence type="ECO:0000256" key="7">
    <source>
        <dbReference type="ARBA" id="ARBA00071667"/>
    </source>
</evidence>
<evidence type="ECO:0000313" key="10">
    <source>
        <dbReference type="Ensembl" id="ENSHCOP00000010650.1"/>
    </source>
</evidence>
<dbReference type="GO" id="GO:0005761">
    <property type="term" value="C:mitochondrial ribosome"/>
    <property type="evidence" value="ECO:0007669"/>
    <property type="project" value="InterPro"/>
</dbReference>
<comment type="similarity">
    <text evidence="6">Belongs to the mitochondrion-specific ribosomal protein mL48 family.</text>
</comment>
<keyword evidence="5" id="KW-0687">Ribonucleoprotein</keyword>
<dbReference type="Gene3D" id="3.30.70.600">
    <property type="entry name" value="Ribosomal protein S10 domain"/>
    <property type="match status" value="1"/>
</dbReference>
<dbReference type="InterPro" id="IPR027486">
    <property type="entry name" value="Ribosomal_uS10_dom"/>
</dbReference>
<dbReference type="SMART" id="SM01403">
    <property type="entry name" value="Ribosomal_S10"/>
    <property type="match status" value="1"/>
</dbReference>
<protein>
    <recommendedName>
        <fullName evidence="7">Large ribosomal subunit protein mL48</fullName>
    </recommendedName>
    <alternativeName>
        <fullName evidence="8">39S ribosomal protein L48, mitochondrial</fullName>
    </alternativeName>
</protein>
<dbReference type="InterPro" id="IPR036838">
    <property type="entry name" value="Ribosomal_uS10_dom_sf"/>
</dbReference>
<dbReference type="STRING" id="109280.ENSHCOP00000010650"/>
<comment type="subcellular location">
    <subcellularLocation>
        <location evidence="1">Mitochondrion</location>
    </subcellularLocation>
</comment>